<accession>A0ABS8VES5</accession>
<comment type="caution">
    <text evidence="1">The sequence shown here is derived from an EMBL/GenBank/DDBJ whole genome shotgun (WGS) entry which is preliminary data.</text>
</comment>
<organism evidence="1 2">
    <name type="scientific">Datura stramonium</name>
    <name type="common">Jimsonweed</name>
    <name type="synonym">Common thornapple</name>
    <dbReference type="NCBI Taxonomy" id="4076"/>
    <lineage>
        <taxon>Eukaryota</taxon>
        <taxon>Viridiplantae</taxon>
        <taxon>Streptophyta</taxon>
        <taxon>Embryophyta</taxon>
        <taxon>Tracheophyta</taxon>
        <taxon>Spermatophyta</taxon>
        <taxon>Magnoliopsida</taxon>
        <taxon>eudicotyledons</taxon>
        <taxon>Gunneridae</taxon>
        <taxon>Pentapetalae</taxon>
        <taxon>asterids</taxon>
        <taxon>lamiids</taxon>
        <taxon>Solanales</taxon>
        <taxon>Solanaceae</taxon>
        <taxon>Solanoideae</taxon>
        <taxon>Datureae</taxon>
        <taxon>Datura</taxon>
    </lineage>
</organism>
<name>A0ABS8VES5_DATST</name>
<gene>
    <name evidence="1" type="ORF">HAX54_033131</name>
</gene>
<proteinExistence type="predicted"/>
<evidence type="ECO:0000313" key="1">
    <source>
        <dbReference type="EMBL" id="MCD9644710.1"/>
    </source>
</evidence>
<evidence type="ECO:0000313" key="2">
    <source>
        <dbReference type="Proteomes" id="UP000823775"/>
    </source>
</evidence>
<reference evidence="1 2" key="1">
    <citation type="journal article" date="2021" name="BMC Genomics">
        <title>Datura genome reveals duplications of psychoactive alkaloid biosynthetic genes and high mutation rate following tissue culture.</title>
        <authorList>
            <person name="Rajewski A."/>
            <person name="Carter-House D."/>
            <person name="Stajich J."/>
            <person name="Litt A."/>
        </authorList>
    </citation>
    <scope>NUCLEOTIDE SEQUENCE [LARGE SCALE GENOMIC DNA]</scope>
    <source>
        <strain evidence="1">AR-01</strain>
    </source>
</reference>
<sequence>LKDLHSQPHHCSGQQLECRTTLQPSFPAAHFTVEEGEFEHPQATWRRAFKIQVLPIES</sequence>
<dbReference type="EMBL" id="JACEIK010004232">
    <property type="protein sequence ID" value="MCD9644710.1"/>
    <property type="molecule type" value="Genomic_DNA"/>
</dbReference>
<keyword evidence="2" id="KW-1185">Reference proteome</keyword>
<protein>
    <submittedName>
        <fullName evidence="1">Uncharacterized protein</fullName>
    </submittedName>
</protein>
<feature type="non-terminal residue" evidence="1">
    <location>
        <position position="1"/>
    </location>
</feature>
<feature type="non-terminal residue" evidence="1">
    <location>
        <position position="58"/>
    </location>
</feature>
<dbReference type="Proteomes" id="UP000823775">
    <property type="component" value="Unassembled WGS sequence"/>
</dbReference>